<dbReference type="RefSeq" id="WP_354642504.1">
    <property type="nucleotide sequence ID" value="NZ_CP159872.1"/>
</dbReference>
<proteinExistence type="predicted"/>
<gene>
    <name evidence="1" type="ORF">ABWK59_23055</name>
</gene>
<accession>A0AAU8K0F1</accession>
<dbReference type="KEGG" id="kcm:ABWK59_23055"/>
<dbReference type="EMBL" id="CP159872">
    <property type="protein sequence ID" value="XCM81578.1"/>
    <property type="molecule type" value="Genomic_DNA"/>
</dbReference>
<organism evidence="1">
    <name type="scientific">Kitasatospora camelliae</name>
    <dbReference type="NCBI Taxonomy" id="3156397"/>
    <lineage>
        <taxon>Bacteria</taxon>
        <taxon>Bacillati</taxon>
        <taxon>Actinomycetota</taxon>
        <taxon>Actinomycetes</taxon>
        <taxon>Kitasatosporales</taxon>
        <taxon>Streptomycetaceae</taxon>
        <taxon>Kitasatospora</taxon>
    </lineage>
</organism>
<protein>
    <recommendedName>
        <fullName evidence="2">Bifunctional DNA primase/polymerase-like protein</fullName>
    </recommendedName>
</protein>
<evidence type="ECO:0008006" key="2">
    <source>
        <dbReference type="Google" id="ProtNLM"/>
    </source>
</evidence>
<reference evidence="1" key="1">
    <citation type="submission" date="2024-06" db="EMBL/GenBank/DDBJ databases">
        <title>The genome sequences of Kitasatospora sp. strain HUAS MG31.</title>
        <authorList>
            <person name="Mo P."/>
        </authorList>
    </citation>
    <scope>NUCLEOTIDE SEQUENCE</scope>
    <source>
        <strain evidence="1">HUAS MG31</strain>
    </source>
</reference>
<dbReference type="AlphaFoldDB" id="A0AAU8K0F1"/>
<name>A0AAU8K0F1_9ACTN</name>
<evidence type="ECO:0000313" key="1">
    <source>
        <dbReference type="EMBL" id="XCM81578.1"/>
    </source>
</evidence>
<sequence length="162" mass="17137">MEHTRTPDPLTWLTQAAPDPQACRRSWERTGLGVALLPAGRRWDVLYVRARLGRPALDVLSAFTTRPAGPGPVFADGTGAGHDRSGRSADLGFLVPAGTAQEWIASGVRAAAAGSWIALPHPTRRAGACHWLQPPDGTGQLVDPGLFELALHDAAARLLARG</sequence>